<proteinExistence type="predicted"/>
<comment type="caution">
    <text evidence="1">The sequence shown here is derived from an EMBL/GenBank/DDBJ whole genome shotgun (WGS) entry which is preliminary data.</text>
</comment>
<keyword evidence="2" id="KW-1185">Reference proteome</keyword>
<evidence type="ECO:0000313" key="2">
    <source>
        <dbReference type="Proteomes" id="UP000727907"/>
    </source>
</evidence>
<dbReference type="RefSeq" id="WP_216964313.1">
    <property type="nucleotide sequence ID" value="NZ_JAHOPB010000002.1"/>
</dbReference>
<accession>A0ABS6IMU7</accession>
<name>A0ABS6IMU7_9HYPH</name>
<evidence type="ECO:0000313" key="1">
    <source>
        <dbReference type="EMBL" id="MBU8875918.1"/>
    </source>
</evidence>
<reference evidence="1 2" key="1">
    <citation type="submission" date="2021-06" db="EMBL/GenBank/DDBJ databases">
        <authorList>
            <person name="Lee D.H."/>
        </authorList>
    </citation>
    <scope>NUCLEOTIDE SEQUENCE [LARGE SCALE GENOMIC DNA]</scope>
    <source>
        <strain evidence="1 2">MMS21-HV4-11</strain>
    </source>
</reference>
<dbReference type="Proteomes" id="UP000727907">
    <property type="component" value="Unassembled WGS sequence"/>
</dbReference>
<sequence length="100" mass="10931">MEVDGLVTALERIELATRDFMHPPDRADRSGALLDVLAECGRALGHPYAIDPGLDDARSEASRHCATVQENLSAVLEEVRQLHMTVSGLLPSLVRIADRE</sequence>
<dbReference type="EMBL" id="JAHOPB010000002">
    <property type="protein sequence ID" value="MBU8875918.1"/>
    <property type="molecule type" value="Genomic_DNA"/>
</dbReference>
<gene>
    <name evidence="1" type="ORF">KQ910_19255</name>
</gene>
<organism evidence="1 2">
    <name type="scientific">Reyranella humidisoli</name>
    <dbReference type="NCBI Taxonomy" id="2849149"/>
    <lineage>
        <taxon>Bacteria</taxon>
        <taxon>Pseudomonadati</taxon>
        <taxon>Pseudomonadota</taxon>
        <taxon>Alphaproteobacteria</taxon>
        <taxon>Hyphomicrobiales</taxon>
        <taxon>Reyranellaceae</taxon>
        <taxon>Reyranella</taxon>
    </lineage>
</organism>
<protein>
    <submittedName>
        <fullName evidence="1">Uncharacterized protein</fullName>
    </submittedName>
</protein>